<feature type="domain" description="CdaR GGDEF-like" evidence="4">
    <location>
        <begin position="200"/>
        <end position="308"/>
    </location>
</feature>
<accession>A0A1A3N1C7</accession>
<evidence type="ECO:0000313" key="6">
    <source>
        <dbReference type="Proteomes" id="UP000093629"/>
    </source>
</evidence>
<keyword evidence="6" id="KW-1185">Reference proteome</keyword>
<evidence type="ECO:0000313" key="5">
    <source>
        <dbReference type="EMBL" id="OBK14859.1"/>
    </source>
</evidence>
<protein>
    <submittedName>
        <fullName evidence="5">Transcriptional regulator</fullName>
    </submittedName>
</protein>
<gene>
    <name evidence="5" type="ORF">A5636_07055</name>
</gene>
<evidence type="ECO:0000259" key="3">
    <source>
        <dbReference type="Pfam" id="PF14361"/>
    </source>
</evidence>
<reference evidence="5 6" key="1">
    <citation type="submission" date="2016-06" db="EMBL/GenBank/DDBJ databases">
        <authorList>
            <person name="Kjaerup R.B."/>
            <person name="Dalgaard T.S."/>
            <person name="Juul-Madsen H.R."/>
        </authorList>
    </citation>
    <scope>NUCLEOTIDE SEQUENCE [LARGE SCALE GENOMIC DNA]</scope>
    <source>
        <strain evidence="5 6">1245139.5</strain>
    </source>
</reference>
<dbReference type="Pfam" id="PF14361">
    <property type="entry name" value="RsbRD_N"/>
    <property type="match status" value="1"/>
</dbReference>
<evidence type="ECO:0000256" key="1">
    <source>
        <dbReference type="ARBA" id="ARBA00006754"/>
    </source>
</evidence>
<dbReference type="Pfam" id="PF13556">
    <property type="entry name" value="HTH_30"/>
    <property type="match status" value="1"/>
</dbReference>
<dbReference type="AlphaFoldDB" id="A0A1A3N1C7"/>
<comment type="similarity">
    <text evidence="1">Belongs to the CdaR family.</text>
</comment>
<evidence type="ECO:0000259" key="4">
    <source>
        <dbReference type="Pfam" id="PF17853"/>
    </source>
</evidence>
<proteinExistence type="inferred from homology"/>
<dbReference type="InterPro" id="IPR025751">
    <property type="entry name" value="RsbRD_N_dom"/>
</dbReference>
<dbReference type="PANTHER" id="PTHR33744:SF1">
    <property type="entry name" value="DNA-BINDING TRANSCRIPTIONAL ACTIVATOR ADER"/>
    <property type="match status" value="1"/>
</dbReference>
<dbReference type="InterPro" id="IPR042070">
    <property type="entry name" value="PucR_C-HTH_sf"/>
</dbReference>
<dbReference type="Proteomes" id="UP000093629">
    <property type="component" value="Unassembled WGS sequence"/>
</dbReference>
<dbReference type="EMBL" id="LZLQ01000092">
    <property type="protein sequence ID" value="OBK14859.1"/>
    <property type="molecule type" value="Genomic_DNA"/>
</dbReference>
<dbReference type="InterPro" id="IPR051448">
    <property type="entry name" value="CdaR-like_regulators"/>
</dbReference>
<dbReference type="InterPro" id="IPR025736">
    <property type="entry name" value="PucR_C-HTH_dom"/>
</dbReference>
<dbReference type="InterPro" id="IPR041522">
    <property type="entry name" value="CdaR_GGDEF"/>
</dbReference>
<evidence type="ECO:0000259" key="2">
    <source>
        <dbReference type="Pfam" id="PF13556"/>
    </source>
</evidence>
<comment type="caution">
    <text evidence="5">The sequence shown here is derived from an EMBL/GenBank/DDBJ whole genome shotgun (WGS) entry which is preliminary data.</text>
</comment>
<dbReference type="Gene3D" id="1.10.10.2840">
    <property type="entry name" value="PucR C-terminal helix-turn-helix domain"/>
    <property type="match status" value="1"/>
</dbReference>
<dbReference type="Pfam" id="PF17853">
    <property type="entry name" value="GGDEF_2"/>
    <property type="match status" value="1"/>
</dbReference>
<sequence length="430" mass="47678">MQNSHANCTTILCVTWREPSPRIQELIRRGAWLALNPSREWLEEFDRVTLNASGPIARDPGLASVVARSNRINLVHFASSMLQTPGAPVEPDLNAETLRMARDLVRRGLDASALEVYRIGHNVAWRRWTEIAFELTSDPAELHQLLDVSFRSATEYVDGMLAGITAQMQAEYSELKRDDAAERRELVELVLNGAPINRHDVAARLGYSFEHSHTAAVVWSDEPNVGATPLDRVVEQFSQAVGSQRPLIVVASAGTRWMWVGNIANLDHERMREVAESTPDAQIAIGTTAPGIEGFRRSHTEALTTQRMLTRLRSPQHMASFADIEMVALLTENSTGADDFIQTTLGALATASPVLHTTVLTFIDAECNASRAARSLFTHRNTVLHRLETVQRLLPRPLEQNLIEVAVALKALQWRGDRAAADEQVAPTRT</sequence>
<feature type="domain" description="RsbT co-antagonist protein RsbRD N-terminal" evidence="3">
    <location>
        <begin position="57"/>
        <end position="183"/>
    </location>
</feature>
<name>A0A1A3N1C7_MYCAS</name>
<feature type="domain" description="PucR C-terminal helix-turn-helix" evidence="2">
    <location>
        <begin position="355"/>
        <end position="411"/>
    </location>
</feature>
<organism evidence="5 6">
    <name type="scientific">Mycobacterium asiaticum</name>
    <dbReference type="NCBI Taxonomy" id="1790"/>
    <lineage>
        <taxon>Bacteria</taxon>
        <taxon>Bacillati</taxon>
        <taxon>Actinomycetota</taxon>
        <taxon>Actinomycetes</taxon>
        <taxon>Mycobacteriales</taxon>
        <taxon>Mycobacteriaceae</taxon>
        <taxon>Mycobacterium</taxon>
    </lineage>
</organism>
<dbReference type="PANTHER" id="PTHR33744">
    <property type="entry name" value="CARBOHYDRATE DIACID REGULATOR"/>
    <property type="match status" value="1"/>
</dbReference>